<evidence type="ECO:0000259" key="6">
    <source>
        <dbReference type="PROSITE" id="PS51898"/>
    </source>
</evidence>
<evidence type="ECO:0000256" key="5">
    <source>
        <dbReference type="PROSITE-ProRule" id="PRU01248"/>
    </source>
</evidence>
<dbReference type="GO" id="GO:0015074">
    <property type="term" value="P:DNA integration"/>
    <property type="evidence" value="ECO:0007669"/>
    <property type="project" value="UniProtKB-KW"/>
</dbReference>
<gene>
    <name evidence="8" type="ORF">TVD_06590</name>
</gene>
<dbReference type="GO" id="GO:0003677">
    <property type="term" value="F:DNA binding"/>
    <property type="evidence" value="ECO:0007669"/>
    <property type="project" value="UniProtKB-UniRule"/>
</dbReference>
<evidence type="ECO:0000256" key="3">
    <source>
        <dbReference type="ARBA" id="ARBA00023125"/>
    </source>
</evidence>
<evidence type="ECO:0000256" key="4">
    <source>
        <dbReference type="ARBA" id="ARBA00023172"/>
    </source>
</evidence>
<comment type="similarity">
    <text evidence="1">Belongs to the 'phage' integrase family.</text>
</comment>
<dbReference type="Gene3D" id="1.10.443.10">
    <property type="entry name" value="Intergrase catalytic core"/>
    <property type="match status" value="1"/>
</dbReference>
<proteinExistence type="inferred from homology"/>
<dbReference type="Pfam" id="PF22022">
    <property type="entry name" value="Phage_int_M"/>
    <property type="match status" value="1"/>
</dbReference>
<keyword evidence="3 5" id="KW-0238">DNA-binding</keyword>
<dbReference type="Pfam" id="PF00589">
    <property type="entry name" value="Phage_integrase"/>
    <property type="match status" value="1"/>
</dbReference>
<dbReference type="Gene3D" id="1.10.150.130">
    <property type="match status" value="1"/>
</dbReference>
<dbReference type="PANTHER" id="PTHR30629:SF2">
    <property type="entry name" value="PROPHAGE INTEGRASE INTS-RELATED"/>
    <property type="match status" value="1"/>
</dbReference>
<dbReference type="Proteomes" id="UP000064201">
    <property type="component" value="Chromosome"/>
</dbReference>
<dbReference type="PROSITE" id="PS51900">
    <property type="entry name" value="CB"/>
    <property type="match status" value="1"/>
</dbReference>
<dbReference type="InterPro" id="IPR044068">
    <property type="entry name" value="CB"/>
</dbReference>
<dbReference type="InterPro" id="IPR025166">
    <property type="entry name" value="Integrase_DNA_bind_dom"/>
</dbReference>
<dbReference type="InterPro" id="IPR053876">
    <property type="entry name" value="Phage_int_M"/>
</dbReference>
<dbReference type="PANTHER" id="PTHR30629">
    <property type="entry name" value="PROPHAGE INTEGRASE"/>
    <property type="match status" value="1"/>
</dbReference>
<feature type="domain" description="Core-binding (CB)" evidence="7">
    <location>
        <begin position="100"/>
        <end position="177"/>
    </location>
</feature>
<organism evidence="8 9">
    <name type="scientific">Thioalkalivibrio versutus</name>
    <dbReference type="NCBI Taxonomy" id="106634"/>
    <lineage>
        <taxon>Bacteria</taxon>
        <taxon>Pseudomonadati</taxon>
        <taxon>Pseudomonadota</taxon>
        <taxon>Gammaproteobacteria</taxon>
        <taxon>Chromatiales</taxon>
        <taxon>Ectothiorhodospiraceae</taxon>
        <taxon>Thioalkalivibrio</taxon>
    </lineage>
</organism>
<dbReference type="OrthoDB" id="9795573at2"/>
<dbReference type="CDD" id="cd00801">
    <property type="entry name" value="INT_P4_C"/>
    <property type="match status" value="1"/>
</dbReference>
<name>A0A0G3G3Q8_9GAMM</name>
<evidence type="ECO:0000313" key="8">
    <source>
        <dbReference type="EMBL" id="AKJ95049.1"/>
    </source>
</evidence>
<protein>
    <submittedName>
        <fullName evidence="8">Integrase</fullName>
    </submittedName>
</protein>
<dbReference type="InterPro" id="IPR038488">
    <property type="entry name" value="Integrase_DNA-bd_sf"/>
</dbReference>
<evidence type="ECO:0000259" key="7">
    <source>
        <dbReference type="PROSITE" id="PS51900"/>
    </source>
</evidence>
<dbReference type="AlphaFoldDB" id="A0A0G3G3Q8"/>
<dbReference type="SUPFAM" id="SSF56349">
    <property type="entry name" value="DNA breaking-rejoining enzymes"/>
    <property type="match status" value="1"/>
</dbReference>
<dbReference type="InterPro" id="IPR002104">
    <property type="entry name" value="Integrase_catalytic"/>
</dbReference>
<sequence length="412" mass="45932">MPTLTEARLAKLEPPEKGRRLVFDDHKEAPKGFGIRVTSGGKKAFVLRYQSKQGKDRLMTIGDYGTWSLAAARKRAGEFRQEIDGGTDILEQRREERAQATVREALERFLKSKAGIRSLASVRGLMENHLASALGDRKIRDIRKHHLIEVVEDVASTHGRTAALLLTYTKQLFGWAEDRGLVEVDVSAGIKPRKVASSLAPKRRDRILTDGEMRALWTREGPPEGMHPMTLLVLRMILITGQRPGEVAGMKWSEVHGDIWTIPANRRGKTETAHTVPLTGTARTLLDQAAQTNESRAFVFATRGDRAPGTAAIAKAVLRCADELGMELETRWRPHDLRRTMRTGLAAARVPEHIAELAIGHTRKGMAAVYDLHRYDDEKRAAMEAWERRMLGIVGPEVPAEVVHIHGGPRYA</sequence>
<evidence type="ECO:0000313" key="9">
    <source>
        <dbReference type="Proteomes" id="UP000064201"/>
    </source>
</evidence>
<dbReference type="InterPro" id="IPR050808">
    <property type="entry name" value="Phage_Integrase"/>
</dbReference>
<dbReference type="Pfam" id="PF13356">
    <property type="entry name" value="Arm-DNA-bind_3"/>
    <property type="match status" value="1"/>
</dbReference>
<dbReference type="GO" id="GO:0006310">
    <property type="term" value="P:DNA recombination"/>
    <property type="evidence" value="ECO:0007669"/>
    <property type="project" value="UniProtKB-KW"/>
</dbReference>
<keyword evidence="9" id="KW-1185">Reference proteome</keyword>
<dbReference type="EMBL" id="CP011367">
    <property type="protein sequence ID" value="AKJ95049.1"/>
    <property type="molecule type" value="Genomic_DNA"/>
</dbReference>
<dbReference type="InterPro" id="IPR010998">
    <property type="entry name" value="Integrase_recombinase_N"/>
</dbReference>
<dbReference type="PROSITE" id="PS51898">
    <property type="entry name" value="TYR_RECOMBINASE"/>
    <property type="match status" value="1"/>
</dbReference>
<keyword evidence="2" id="KW-0229">DNA integration</keyword>
<dbReference type="Gene3D" id="3.30.160.390">
    <property type="entry name" value="Integrase, DNA-binding domain"/>
    <property type="match status" value="1"/>
</dbReference>
<dbReference type="InterPro" id="IPR011010">
    <property type="entry name" value="DNA_brk_join_enz"/>
</dbReference>
<keyword evidence="4" id="KW-0233">DNA recombination</keyword>
<dbReference type="STRING" id="106634.TVD_06590"/>
<reference evidence="8 9" key="1">
    <citation type="submission" date="2015-04" db="EMBL/GenBank/DDBJ databases">
        <title>Complete Sequence for the Genome of the Thioalkalivibrio versutus D301.</title>
        <authorList>
            <person name="Mu T."/>
            <person name="Zhou J."/>
            <person name="Xu X."/>
        </authorList>
    </citation>
    <scope>NUCLEOTIDE SEQUENCE [LARGE SCALE GENOMIC DNA]</scope>
    <source>
        <strain evidence="8 9">D301</strain>
    </source>
</reference>
<dbReference type="KEGG" id="tvr:TVD_06590"/>
<evidence type="ECO:0000256" key="1">
    <source>
        <dbReference type="ARBA" id="ARBA00008857"/>
    </source>
</evidence>
<feature type="domain" description="Tyr recombinase" evidence="6">
    <location>
        <begin position="203"/>
        <end position="384"/>
    </location>
</feature>
<dbReference type="RefSeq" id="WP_047251142.1">
    <property type="nucleotide sequence ID" value="NZ_CP011367.1"/>
</dbReference>
<dbReference type="InterPro" id="IPR013762">
    <property type="entry name" value="Integrase-like_cat_sf"/>
</dbReference>
<dbReference type="PATRIC" id="fig|106634.4.peg.1347"/>
<evidence type="ECO:0000256" key="2">
    <source>
        <dbReference type="ARBA" id="ARBA00022908"/>
    </source>
</evidence>
<accession>A0A0G3G3Q8</accession>